<reference evidence="3" key="2">
    <citation type="submission" date="2021-08" db="EMBL/GenBank/DDBJ databases">
        <authorList>
            <person name="Gostincar C."/>
            <person name="Sun X."/>
            <person name="Song Z."/>
            <person name="Gunde-Cimerman N."/>
        </authorList>
    </citation>
    <scope>NUCLEOTIDE SEQUENCE</scope>
    <source>
        <strain evidence="3">EXF-8016</strain>
    </source>
</reference>
<organism evidence="3 4">
    <name type="scientific">Aureobasidium melanogenum</name>
    <name type="common">Aureobasidium pullulans var. melanogenum</name>
    <dbReference type="NCBI Taxonomy" id="46634"/>
    <lineage>
        <taxon>Eukaryota</taxon>
        <taxon>Fungi</taxon>
        <taxon>Dikarya</taxon>
        <taxon>Ascomycota</taxon>
        <taxon>Pezizomycotina</taxon>
        <taxon>Dothideomycetes</taxon>
        <taxon>Dothideomycetidae</taxon>
        <taxon>Dothideales</taxon>
        <taxon>Saccotheciaceae</taxon>
        <taxon>Aureobasidium</taxon>
    </lineage>
</organism>
<protein>
    <recommendedName>
        <fullName evidence="5">Pentatricopeptide repeat protein</fullName>
    </recommendedName>
</protein>
<accession>A0A9P8KBY5</accession>
<dbReference type="EMBL" id="JAHFYH010000006">
    <property type="protein sequence ID" value="KAH0231249.1"/>
    <property type="molecule type" value="Genomic_DNA"/>
</dbReference>
<dbReference type="AlphaFoldDB" id="A0A9P8KBY5"/>
<dbReference type="PANTHER" id="PTHR47447">
    <property type="entry name" value="OS03G0856100 PROTEIN"/>
    <property type="match status" value="1"/>
</dbReference>
<gene>
    <name evidence="3" type="ORF">KCV03_g1504</name>
</gene>
<proteinExistence type="predicted"/>
<dbReference type="InterPro" id="IPR011990">
    <property type="entry name" value="TPR-like_helical_dom_sf"/>
</dbReference>
<evidence type="ECO:0000256" key="1">
    <source>
        <dbReference type="ARBA" id="ARBA00022737"/>
    </source>
</evidence>
<evidence type="ECO:0008006" key="5">
    <source>
        <dbReference type="Google" id="ProtNLM"/>
    </source>
</evidence>
<comment type="caution">
    <text evidence="3">The sequence shown here is derived from an EMBL/GenBank/DDBJ whole genome shotgun (WGS) entry which is preliminary data.</text>
</comment>
<sequence length="991" mass="113047">MFRSRRRVPSEGALRVLRQLAYISSGTACGAAALIAEERRRQTNLVSKIAENSRRLKQHPRYQHAHAAHRRLVDDASYSDATPSTNEASVADEELVPQAETFRNHLLPSEVERGYAKLNAHQPPNHEKSRPTHNPRPKQHATHKSKADLSFLTAALESYGPASAIARFNKRCDRLIDSNQRNTAFGLLRAAFDHFKQEGMIIDTLQYATTRLFYSYLAEQSFKNCRKLLDRMEQQGWSIIHCLDSLAFACTEPFRPTELVRLNEKYGDRFAFPQSTYPALCAAYSTRNPEFCALLFAKHIPRSARLTVLPLCESAWPAIINHMWSVTHNYNLVDSLFIHMCKSVDQPSLALYNAMIQVCLQFGRVDRAHHHLDTIQQSKHIQPDVVTFGHFVFKTSSDADWPAIEDLMAMLVRAGETAAPPEQRTDLFIPVLKAYAKSHHPEEVWAFAFNAIDKYGILPDPRILSIGLGNLIRIGRFGMIHPWVNKMSTYDQGAQVTPKTALTMMRQFYFDTRPSHTVLVWLCRRLTNNVPEYWSPGILTLLREAVAYDIRGYREGQAHRRRHAMYMLDMLQEVNLDSPSLPNPLSWYELRQLTEHDQTPAPAFDADSDPQSAIHDTPQMETRLEDLNDLLPLEEESSVDDLPDTALATVTRKKLSNEHEMLMALSEGRYTEVLNLYESSLGQSGLPASSYSLELAMQARTKLPDDAGVLGDYIDTASEAGMDTIAALVPLLNQQVQNSVMGSRMHINELCETVRSFYENMVKNNVTIRHHLATSAATVLLQNNKANDAIQLLSQIYHSAWAEKVPFDLPAMTVLLQAYIHVSHSSGIEWVIKEVLAWDYRIDYAFMTVIRNARRSAERRSQAEGDKGLNNLKLTRMLGYYAEVCRAKQKEQIKRASRLGNRLVNAMIKLARPRAIRAPWQRQAERHGLDPEMWSGRGAMWRVIYRKRARLRGRRRPSPVAEEQVRQEQVEHEQVEQEQVDKEQSELNLTL</sequence>
<dbReference type="Gene3D" id="1.25.40.10">
    <property type="entry name" value="Tetratricopeptide repeat domain"/>
    <property type="match status" value="1"/>
</dbReference>
<dbReference type="PANTHER" id="PTHR47447:SF17">
    <property type="entry name" value="OS12G0638900 PROTEIN"/>
    <property type="match status" value="1"/>
</dbReference>
<name>A0A9P8KBY5_AURME</name>
<dbReference type="PROSITE" id="PS51257">
    <property type="entry name" value="PROKAR_LIPOPROTEIN"/>
    <property type="match status" value="1"/>
</dbReference>
<evidence type="ECO:0000313" key="3">
    <source>
        <dbReference type="EMBL" id="KAH0231249.1"/>
    </source>
</evidence>
<feature type="compositionally biased region" description="Basic residues" evidence="2">
    <location>
        <begin position="131"/>
        <end position="144"/>
    </location>
</feature>
<reference evidence="3" key="1">
    <citation type="journal article" date="2021" name="J Fungi (Basel)">
        <title>Virulence traits and population genomics of the black yeast Aureobasidium melanogenum.</title>
        <authorList>
            <person name="Cernosa A."/>
            <person name="Sun X."/>
            <person name="Gostincar C."/>
            <person name="Fang C."/>
            <person name="Gunde-Cimerman N."/>
            <person name="Song Z."/>
        </authorList>
    </citation>
    <scope>NUCLEOTIDE SEQUENCE</scope>
    <source>
        <strain evidence="3">EXF-8016</strain>
    </source>
</reference>
<feature type="region of interest" description="Disordered" evidence="2">
    <location>
        <begin position="955"/>
        <end position="991"/>
    </location>
</feature>
<evidence type="ECO:0000256" key="2">
    <source>
        <dbReference type="SAM" id="MobiDB-lite"/>
    </source>
</evidence>
<dbReference type="Proteomes" id="UP000767238">
    <property type="component" value="Unassembled WGS sequence"/>
</dbReference>
<feature type="compositionally biased region" description="Basic and acidic residues" evidence="2">
    <location>
        <begin position="963"/>
        <end position="985"/>
    </location>
</feature>
<evidence type="ECO:0000313" key="4">
    <source>
        <dbReference type="Proteomes" id="UP000767238"/>
    </source>
</evidence>
<feature type="non-terminal residue" evidence="3">
    <location>
        <position position="991"/>
    </location>
</feature>
<keyword evidence="1" id="KW-0677">Repeat</keyword>
<feature type="region of interest" description="Disordered" evidence="2">
    <location>
        <begin position="120"/>
        <end position="145"/>
    </location>
</feature>